<evidence type="ECO:0000313" key="2">
    <source>
        <dbReference type="EMBL" id="MBK7423667.1"/>
    </source>
</evidence>
<dbReference type="Proteomes" id="UP000886602">
    <property type="component" value="Unassembled WGS sequence"/>
</dbReference>
<protein>
    <submittedName>
        <fullName evidence="2">Uncharacterized protein</fullName>
    </submittedName>
</protein>
<sequence>MHGRKPPLKTATSATTRGKVATPAPPASLPRLRKLTSIEGLLAEMRSVYRSCRAGVLPPATGTRLVYILQVMAQLTETATLEKRITAMEEKVKTHEERITPVRLVR</sequence>
<accession>A0A9D7F7W8</accession>
<proteinExistence type="predicted"/>
<dbReference type="EMBL" id="JADJNC010000016">
    <property type="protein sequence ID" value="MBK7423667.1"/>
    <property type="molecule type" value="Genomic_DNA"/>
</dbReference>
<dbReference type="AlphaFoldDB" id="A0A9D7F7W8"/>
<organism evidence="2 3">
    <name type="scientific">Candidatus Propionivibrio dominans</name>
    <dbReference type="NCBI Taxonomy" id="2954373"/>
    <lineage>
        <taxon>Bacteria</taxon>
        <taxon>Pseudomonadati</taxon>
        <taxon>Pseudomonadota</taxon>
        <taxon>Betaproteobacteria</taxon>
        <taxon>Rhodocyclales</taxon>
        <taxon>Rhodocyclaceae</taxon>
        <taxon>Propionivibrio</taxon>
    </lineage>
</organism>
<evidence type="ECO:0000313" key="3">
    <source>
        <dbReference type="Proteomes" id="UP000886602"/>
    </source>
</evidence>
<feature type="region of interest" description="Disordered" evidence="1">
    <location>
        <begin position="1"/>
        <end position="28"/>
    </location>
</feature>
<reference evidence="2" key="1">
    <citation type="submission" date="2020-10" db="EMBL/GenBank/DDBJ databases">
        <title>Connecting structure to function with the recovery of over 1000 high-quality activated sludge metagenome-assembled genomes encoding full-length rRNA genes using long-read sequencing.</title>
        <authorList>
            <person name="Singleton C.M."/>
            <person name="Petriglieri F."/>
            <person name="Kristensen J.M."/>
            <person name="Kirkegaard R.H."/>
            <person name="Michaelsen T.Y."/>
            <person name="Andersen M.H."/>
            <person name="Karst S.M."/>
            <person name="Dueholm M.S."/>
            <person name="Nielsen P.H."/>
            <person name="Albertsen M."/>
        </authorList>
    </citation>
    <scope>NUCLEOTIDE SEQUENCE</scope>
    <source>
        <strain evidence="2">EsbW_18-Q3-R4-48_MAXAC.044</strain>
    </source>
</reference>
<comment type="caution">
    <text evidence="2">The sequence shown here is derived from an EMBL/GenBank/DDBJ whole genome shotgun (WGS) entry which is preliminary data.</text>
</comment>
<evidence type="ECO:0000256" key="1">
    <source>
        <dbReference type="SAM" id="MobiDB-lite"/>
    </source>
</evidence>
<name>A0A9D7F7W8_9RHOO</name>
<gene>
    <name evidence="2" type="ORF">IPJ48_11520</name>
</gene>